<accession>A0A2N0QX77</accession>
<evidence type="ECO:0000313" key="1">
    <source>
        <dbReference type="EMBL" id="PKC55667.1"/>
    </source>
</evidence>
<dbReference type="VEuPathDB" id="FungiDB:RhiirFUN_025257"/>
<reference evidence="1 2" key="1">
    <citation type="submission" date="2017-10" db="EMBL/GenBank/DDBJ databases">
        <title>Extensive intraspecific genome diversity in a model arbuscular mycorrhizal fungus.</title>
        <authorList>
            <person name="Chen E.C.H."/>
            <person name="Morin E."/>
            <person name="Baudet D."/>
            <person name="Noel J."/>
            <person name="Ndikumana S."/>
            <person name="Charron P."/>
            <person name="St-Onge C."/>
            <person name="Giorgi J."/>
            <person name="Grigoriev I.V."/>
            <person name="Roux C."/>
            <person name="Martin F.M."/>
            <person name="Corradi N."/>
        </authorList>
    </citation>
    <scope>NUCLEOTIDE SEQUENCE [LARGE SCALE GENOMIC DNA]</scope>
    <source>
        <strain evidence="1 2">A1</strain>
    </source>
</reference>
<protein>
    <submittedName>
        <fullName evidence="1">Uncharacterized protein</fullName>
    </submittedName>
</protein>
<evidence type="ECO:0000313" key="2">
    <source>
        <dbReference type="Proteomes" id="UP000232688"/>
    </source>
</evidence>
<feature type="non-terminal residue" evidence="1">
    <location>
        <position position="1"/>
    </location>
</feature>
<reference evidence="1 2" key="2">
    <citation type="submission" date="2017-10" db="EMBL/GenBank/DDBJ databases">
        <title>Genome analyses suggest a sexual origin of heterokaryosis in a supposedly ancient asexual fungus.</title>
        <authorList>
            <person name="Corradi N."/>
            <person name="Sedzielewska K."/>
            <person name="Noel J."/>
            <person name="Charron P."/>
            <person name="Farinelli L."/>
            <person name="Marton T."/>
            <person name="Kruger M."/>
            <person name="Pelin A."/>
            <person name="Brachmann A."/>
            <person name="Corradi N."/>
        </authorList>
    </citation>
    <scope>NUCLEOTIDE SEQUENCE [LARGE SCALE GENOMIC DNA]</scope>
    <source>
        <strain evidence="1 2">A1</strain>
    </source>
</reference>
<sequence length="220" mass="24883">LPHLVHNPVVEQFTSCTTDLFRDISLAEIPAPGEITRHVDSYNTLAIMLRMSPAHKNTGASASRHLENYSELLYKAGDALREMFVKSKMVHNTFEIEVKSMIDKFSRTPMVSESLFEAQVEVGDYNIDNTGKRNFDLTAEAINDIKNMRGHLDETAAGLKEVHGKLKDYEINMNKVKANLGVTIYEITNESLQHLKAAVDLWRESQTKFFNKQKKRAIGG</sequence>
<name>A0A2N0QX77_9GLOM</name>
<dbReference type="Proteomes" id="UP000232688">
    <property type="component" value="Unassembled WGS sequence"/>
</dbReference>
<comment type="caution">
    <text evidence="1">The sequence shown here is derived from an EMBL/GenBank/DDBJ whole genome shotgun (WGS) entry which is preliminary data.</text>
</comment>
<gene>
    <name evidence="1" type="ORF">RhiirA1_475226</name>
</gene>
<dbReference type="EMBL" id="LLXH01002471">
    <property type="protein sequence ID" value="PKC55667.1"/>
    <property type="molecule type" value="Genomic_DNA"/>
</dbReference>
<organism evidence="1 2">
    <name type="scientific">Rhizophagus irregularis</name>
    <dbReference type="NCBI Taxonomy" id="588596"/>
    <lineage>
        <taxon>Eukaryota</taxon>
        <taxon>Fungi</taxon>
        <taxon>Fungi incertae sedis</taxon>
        <taxon>Mucoromycota</taxon>
        <taxon>Glomeromycotina</taxon>
        <taxon>Glomeromycetes</taxon>
        <taxon>Glomerales</taxon>
        <taxon>Glomeraceae</taxon>
        <taxon>Rhizophagus</taxon>
    </lineage>
</organism>
<dbReference type="VEuPathDB" id="FungiDB:FUN_022766"/>
<proteinExistence type="predicted"/>
<dbReference type="AlphaFoldDB" id="A0A2N0QX77"/>
<dbReference type="VEuPathDB" id="FungiDB:RhiirA1_475226"/>